<organism evidence="2 3">
    <name type="scientific">Mycena alexandri</name>
    <dbReference type="NCBI Taxonomy" id="1745969"/>
    <lineage>
        <taxon>Eukaryota</taxon>
        <taxon>Fungi</taxon>
        <taxon>Dikarya</taxon>
        <taxon>Basidiomycota</taxon>
        <taxon>Agaricomycotina</taxon>
        <taxon>Agaricomycetes</taxon>
        <taxon>Agaricomycetidae</taxon>
        <taxon>Agaricales</taxon>
        <taxon>Marasmiineae</taxon>
        <taxon>Mycenaceae</taxon>
        <taxon>Mycena</taxon>
    </lineage>
</organism>
<feature type="region of interest" description="Disordered" evidence="1">
    <location>
        <begin position="55"/>
        <end position="99"/>
    </location>
</feature>
<feature type="region of interest" description="Disordered" evidence="1">
    <location>
        <begin position="546"/>
        <end position="616"/>
    </location>
</feature>
<reference evidence="2" key="1">
    <citation type="submission" date="2023-03" db="EMBL/GenBank/DDBJ databases">
        <title>Massive genome expansion in bonnet fungi (Mycena s.s.) driven by repeated elements and novel gene families across ecological guilds.</title>
        <authorList>
            <consortium name="Lawrence Berkeley National Laboratory"/>
            <person name="Harder C.B."/>
            <person name="Miyauchi S."/>
            <person name="Viragh M."/>
            <person name="Kuo A."/>
            <person name="Thoen E."/>
            <person name="Andreopoulos B."/>
            <person name="Lu D."/>
            <person name="Skrede I."/>
            <person name="Drula E."/>
            <person name="Henrissat B."/>
            <person name="Morin E."/>
            <person name="Kohler A."/>
            <person name="Barry K."/>
            <person name="LaButti K."/>
            <person name="Morin E."/>
            <person name="Salamov A."/>
            <person name="Lipzen A."/>
            <person name="Mereny Z."/>
            <person name="Hegedus B."/>
            <person name="Baldrian P."/>
            <person name="Stursova M."/>
            <person name="Weitz H."/>
            <person name="Taylor A."/>
            <person name="Grigoriev I.V."/>
            <person name="Nagy L.G."/>
            <person name="Martin F."/>
            <person name="Kauserud H."/>
        </authorList>
    </citation>
    <scope>NUCLEOTIDE SEQUENCE</scope>
    <source>
        <strain evidence="2">CBHHK200</strain>
    </source>
</reference>
<protein>
    <submittedName>
        <fullName evidence="2">Uncharacterized protein</fullName>
    </submittedName>
</protein>
<feature type="compositionally biased region" description="Low complexity" evidence="1">
    <location>
        <begin position="59"/>
        <end position="74"/>
    </location>
</feature>
<gene>
    <name evidence="2" type="ORF">C8F04DRAFT_1256804</name>
</gene>
<accession>A0AAD6T2G9</accession>
<feature type="region of interest" description="Disordered" evidence="1">
    <location>
        <begin position="635"/>
        <end position="664"/>
    </location>
</feature>
<dbReference type="Proteomes" id="UP001218188">
    <property type="component" value="Unassembled WGS sequence"/>
</dbReference>
<keyword evidence="3" id="KW-1185">Reference proteome</keyword>
<dbReference type="AlphaFoldDB" id="A0AAD6T2G9"/>
<evidence type="ECO:0000313" key="2">
    <source>
        <dbReference type="EMBL" id="KAJ7037586.1"/>
    </source>
</evidence>
<feature type="compositionally biased region" description="Low complexity" evidence="1">
    <location>
        <begin position="587"/>
        <end position="598"/>
    </location>
</feature>
<dbReference type="EMBL" id="JARJCM010000036">
    <property type="protein sequence ID" value="KAJ7037586.1"/>
    <property type="molecule type" value="Genomic_DNA"/>
</dbReference>
<sequence length="827" mass="90101">MLTTLYSLHSNSCSTAAIQFEFVLRLANSRVCEHLRVHLRVPPIALLLPPRTAFERTHTLPPRTTRAQPTRTPPSSRASKLAVRTRTPPQAWTRGLPPPPRRASFRSALIARTPGICAVNTAPHTPHSAYIAVFEHTHTERPLPRKSSFNHTPTGTTHAPASNIALGPAGSSLRAPRRRRPVRVCTPTALLVSVSPPLHVCADAVCALRRVATHIPPAHYTTAPPIARATAACVDSGPHRTPNAAVATHILGTLRSHTPPPTRPSRTRTPHLAISHARPASHAPQCPAPTRRATARSGRRTLAANDNTPRAPTLQISAQLVFPPPRRRKSQPSPFSPLSLAGSHLRSATACALANAAAPLSNFPRHCAAPVRTHCPLPFALALLVNLPRHRPRALYPVPLHSPAECALLAAAYALRPAPHTRTPPSPCPTVPPHHPHPPPLVGTRAHTYTAASHERGPLPPLAFPPRAHRRLAPPLRAPSLRAQMDSGALTNSPRFGAILAPPTAHSNRKRRCHLRARMHHHRHRHRGSCPYATPARVLAIRTAHTHPRSHELRRRALQPPSRPYTAVPSVHRRPVPVHLSPPPPRTRTAATTAALHPHAPPPPASRDLYSYSRQSPLQISSAGTPVWQFGPQAPRCTLLPSSPPPSRPRLHARSPPPLTFPPRTARIRCAALPARRRRLDLAPARTNRMTAAPSLTASSPPSRRVFARPVTQSHPGGQGVTVINLQSMNHRSVAVGPSWCACAWVYARAPQAHACHPRRRVCSSGSSPACTLSNCTHTPYLALFWVSFSSLYKVVPMHLNFYITNGEKPEQLNLFHVCMNKEGRFN</sequence>
<evidence type="ECO:0000313" key="3">
    <source>
        <dbReference type="Proteomes" id="UP001218188"/>
    </source>
</evidence>
<feature type="compositionally biased region" description="Polar residues" evidence="1">
    <location>
        <begin position="305"/>
        <end position="318"/>
    </location>
</feature>
<evidence type="ECO:0000256" key="1">
    <source>
        <dbReference type="SAM" id="MobiDB-lite"/>
    </source>
</evidence>
<comment type="caution">
    <text evidence="2">The sequence shown here is derived from an EMBL/GenBank/DDBJ whole genome shotgun (WGS) entry which is preliminary data.</text>
</comment>
<feature type="compositionally biased region" description="Basic residues" evidence="1">
    <location>
        <begin position="546"/>
        <end position="557"/>
    </location>
</feature>
<feature type="region of interest" description="Disordered" evidence="1">
    <location>
        <begin position="276"/>
        <end position="340"/>
    </location>
</feature>
<feature type="region of interest" description="Disordered" evidence="1">
    <location>
        <begin position="152"/>
        <end position="178"/>
    </location>
</feature>
<name>A0AAD6T2G9_9AGAR</name>
<proteinExistence type="predicted"/>
<feature type="compositionally biased region" description="Low complexity" evidence="1">
    <location>
        <begin position="283"/>
        <end position="292"/>
    </location>
</feature>